<sequence length="246" mass="26770">MVHAPSDSNSEAGNSDASSRISHLRDRLALVDQKLGIHNDRYSETGSSSYQSRHDETSKEVRLSNEIAEIKHKIDRKRAETLTQRAEFGSRLAPVVEGFRSEYNGPSVMVEVTSPGVNVNIFDGSKLPPAYPPPGFPYGPPPPEYFVPGPPPEHGYLPPGPPMGYLPQGYHEPTYPSHGLPPQGYPPAGPPSSAHHPSGPPESSYYQPSHTSSNHRPSSHAPSSYHTPSRAPSDYRAGSHASSRRR</sequence>
<keyword evidence="3" id="KW-1185">Reference proteome</keyword>
<evidence type="ECO:0000313" key="3">
    <source>
        <dbReference type="Proteomes" id="UP000799439"/>
    </source>
</evidence>
<dbReference type="EMBL" id="ML996083">
    <property type="protein sequence ID" value="KAF2155470.1"/>
    <property type="molecule type" value="Genomic_DNA"/>
</dbReference>
<accession>A0A9P4J988</accession>
<name>A0A9P4J988_9PEZI</name>
<comment type="caution">
    <text evidence="2">The sequence shown here is derived from an EMBL/GenBank/DDBJ whole genome shotgun (WGS) entry which is preliminary data.</text>
</comment>
<feature type="compositionally biased region" description="Pro residues" evidence="1">
    <location>
        <begin position="140"/>
        <end position="164"/>
    </location>
</feature>
<evidence type="ECO:0000313" key="2">
    <source>
        <dbReference type="EMBL" id="KAF2155470.1"/>
    </source>
</evidence>
<evidence type="ECO:0000256" key="1">
    <source>
        <dbReference type="SAM" id="MobiDB-lite"/>
    </source>
</evidence>
<feature type="compositionally biased region" description="Basic and acidic residues" evidence="1">
    <location>
        <begin position="52"/>
        <end position="61"/>
    </location>
</feature>
<dbReference type="Proteomes" id="UP000799439">
    <property type="component" value="Unassembled WGS sequence"/>
</dbReference>
<feature type="region of interest" description="Disordered" evidence="1">
    <location>
        <begin position="140"/>
        <end position="246"/>
    </location>
</feature>
<feature type="region of interest" description="Disordered" evidence="1">
    <location>
        <begin position="38"/>
        <end position="61"/>
    </location>
</feature>
<proteinExistence type="predicted"/>
<organism evidence="2 3">
    <name type="scientific">Myriangium duriaei CBS 260.36</name>
    <dbReference type="NCBI Taxonomy" id="1168546"/>
    <lineage>
        <taxon>Eukaryota</taxon>
        <taxon>Fungi</taxon>
        <taxon>Dikarya</taxon>
        <taxon>Ascomycota</taxon>
        <taxon>Pezizomycotina</taxon>
        <taxon>Dothideomycetes</taxon>
        <taxon>Dothideomycetidae</taxon>
        <taxon>Myriangiales</taxon>
        <taxon>Myriangiaceae</taxon>
        <taxon>Myriangium</taxon>
    </lineage>
</organism>
<dbReference type="AlphaFoldDB" id="A0A9P4J988"/>
<feature type="compositionally biased region" description="Polar residues" evidence="1">
    <location>
        <begin position="205"/>
        <end position="227"/>
    </location>
</feature>
<reference evidence="2" key="1">
    <citation type="journal article" date="2020" name="Stud. Mycol.">
        <title>101 Dothideomycetes genomes: a test case for predicting lifestyles and emergence of pathogens.</title>
        <authorList>
            <person name="Haridas S."/>
            <person name="Albert R."/>
            <person name="Binder M."/>
            <person name="Bloem J."/>
            <person name="Labutti K."/>
            <person name="Salamov A."/>
            <person name="Andreopoulos B."/>
            <person name="Baker S."/>
            <person name="Barry K."/>
            <person name="Bills G."/>
            <person name="Bluhm B."/>
            <person name="Cannon C."/>
            <person name="Castanera R."/>
            <person name="Culley D."/>
            <person name="Daum C."/>
            <person name="Ezra D."/>
            <person name="Gonzalez J."/>
            <person name="Henrissat B."/>
            <person name="Kuo A."/>
            <person name="Liang C."/>
            <person name="Lipzen A."/>
            <person name="Lutzoni F."/>
            <person name="Magnuson J."/>
            <person name="Mondo S."/>
            <person name="Nolan M."/>
            <person name="Ohm R."/>
            <person name="Pangilinan J."/>
            <person name="Park H.-J."/>
            <person name="Ramirez L."/>
            <person name="Alfaro M."/>
            <person name="Sun H."/>
            <person name="Tritt A."/>
            <person name="Yoshinaga Y."/>
            <person name="Zwiers L.-H."/>
            <person name="Turgeon B."/>
            <person name="Goodwin S."/>
            <person name="Spatafora J."/>
            <person name="Crous P."/>
            <person name="Grigoriev I."/>
        </authorList>
    </citation>
    <scope>NUCLEOTIDE SEQUENCE</scope>
    <source>
        <strain evidence="2">CBS 260.36</strain>
    </source>
</reference>
<protein>
    <submittedName>
        <fullName evidence="2">Uncharacterized protein</fullName>
    </submittedName>
</protein>
<gene>
    <name evidence="2" type="ORF">K461DRAFT_319867</name>
</gene>
<feature type="region of interest" description="Disordered" evidence="1">
    <location>
        <begin position="1"/>
        <end position="21"/>
    </location>
</feature>
<feature type="compositionally biased region" description="Low complexity" evidence="1">
    <location>
        <begin position="191"/>
        <end position="204"/>
    </location>
</feature>